<evidence type="ECO:0000313" key="1">
    <source>
        <dbReference type="EMBL" id="KAI8021115.1"/>
    </source>
</evidence>
<proteinExistence type="predicted"/>
<accession>A0ACC0I6N8</accession>
<dbReference type="Proteomes" id="UP001060215">
    <property type="component" value="Chromosome 6"/>
</dbReference>
<protein>
    <submittedName>
        <fullName evidence="1">F-box protein</fullName>
    </submittedName>
</protein>
<dbReference type="EMBL" id="CM045763">
    <property type="protein sequence ID" value="KAI8021115.1"/>
    <property type="molecule type" value="Genomic_DNA"/>
</dbReference>
<sequence>MDVKQSKDMKNIRTNTDVDEEEEGEEELSSSSYLPLDLVFSEIFTRLPVKSLFRFKLVSKSMLYLTRNDPSFFNLHLSRSKTRLAATTLLISVFCGGKWREILSAELDGGGRRRRGRVTRLFTMPKVDHTHYRTLSYDVNGLLCLSSDPLFNICPKFKVLNFHLYNYSAIAYDFPGIAYRVFTLGGSSWRTIHPSFPFEEICDWFIKSGRSVCLNGAIHWFVKAKNAIVAFDLKDENFFVIPAPNCVVMPESKSESESESQSESESEAVLVQVNGVLAVIHYKRDGSNKTMEMWVLEDYQRHAWINHVITIDLSSNNYKYFSPIGSIPTGEILLVPFTSWALAWGVRIPVIYYDMKNKSCRIIEFAQLPQCVPWGYIDVRGMTTYSESLIFPTMDDQ</sequence>
<gene>
    <name evidence="1" type="ORF">LOK49_LG03G00712</name>
</gene>
<evidence type="ECO:0000313" key="2">
    <source>
        <dbReference type="Proteomes" id="UP001060215"/>
    </source>
</evidence>
<name>A0ACC0I6N8_9ERIC</name>
<reference evidence="1 2" key="1">
    <citation type="journal article" date="2022" name="Plant J.">
        <title>Chromosome-level genome of Camellia lanceoleosa provides a valuable resource for understanding genome evolution and self-incompatibility.</title>
        <authorList>
            <person name="Gong W."/>
            <person name="Xiao S."/>
            <person name="Wang L."/>
            <person name="Liao Z."/>
            <person name="Chang Y."/>
            <person name="Mo W."/>
            <person name="Hu G."/>
            <person name="Li W."/>
            <person name="Zhao G."/>
            <person name="Zhu H."/>
            <person name="Hu X."/>
            <person name="Ji K."/>
            <person name="Xiang X."/>
            <person name="Song Q."/>
            <person name="Yuan D."/>
            <person name="Jin S."/>
            <person name="Zhang L."/>
        </authorList>
    </citation>
    <scope>NUCLEOTIDE SEQUENCE [LARGE SCALE GENOMIC DNA]</scope>
    <source>
        <strain evidence="1">SQ_2022a</strain>
    </source>
</reference>
<keyword evidence="2" id="KW-1185">Reference proteome</keyword>
<comment type="caution">
    <text evidence="1">The sequence shown here is derived from an EMBL/GenBank/DDBJ whole genome shotgun (WGS) entry which is preliminary data.</text>
</comment>
<organism evidence="1 2">
    <name type="scientific">Camellia lanceoleosa</name>
    <dbReference type="NCBI Taxonomy" id="1840588"/>
    <lineage>
        <taxon>Eukaryota</taxon>
        <taxon>Viridiplantae</taxon>
        <taxon>Streptophyta</taxon>
        <taxon>Embryophyta</taxon>
        <taxon>Tracheophyta</taxon>
        <taxon>Spermatophyta</taxon>
        <taxon>Magnoliopsida</taxon>
        <taxon>eudicotyledons</taxon>
        <taxon>Gunneridae</taxon>
        <taxon>Pentapetalae</taxon>
        <taxon>asterids</taxon>
        <taxon>Ericales</taxon>
        <taxon>Theaceae</taxon>
        <taxon>Camellia</taxon>
    </lineage>
</organism>